<name>A0AA40FTI1_9HYME</name>
<evidence type="ECO:0000313" key="2">
    <source>
        <dbReference type="Proteomes" id="UP001177670"/>
    </source>
</evidence>
<keyword evidence="2" id="KW-1185">Reference proteome</keyword>
<comment type="caution">
    <text evidence="1">The sequence shown here is derived from an EMBL/GenBank/DDBJ whole genome shotgun (WGS) entry which is preliminary data.</text>
</comment>
<dbReference type="AlphaFoldDB" id="A0AA40FTI1"/>
<sequence length="90" mass="10298">MAELGCGRNWPEQRMLVDQCVPRGSWFVARVFVPANKDHQKTKDQQPTSKLHPRLIPVGSELFSDEVVVFFPFDRTILVESEKWKSPAAS</sequence>
<proteinExistence type="predicted"/>
<accession>A0AA40FTI1</accession>
<protein>
    <submittedName>
        <fullName evidence="1">Uncharacterized protein</fullName>
    </submittedName>
</protein>
<reference evidence="1" key="1">
    <citation type="submission" date="2021-10" db="EMBL/GenBank/DDBJ databases">
        <title>Melipona bicolor Genome sequencing and assembly.</title>
        <authorList>
            <person name="Araujo N.S."/>
            <person name="Arias M.C."/>
        </authorList>
    </citation>
    <scope>NUCLEOTIDE SEQUENCE</scope>
    <source>
        <strain evidence="1">USP_2M_L1-L4_2017</strain>
        <tissue evidence="1">Whole body</tissue>
    </source>
</reference>
<dbReference type="Proteomes" id="UP001177670">
    <property type="component" value="Unassembled WGS sequence"/>
</dbReference>
<dbReference type="EMBL" id="JAHYIQ010000017">
    <property type="protein sequence ID" value="KAK1125048.1"/>
    <property type="molecule type" value="Genomic_DNA"/>
</dbReference>
<gene>
    <name evidence="1" type="ORF">K0M31_006386</name>
</gene>
<evidence type="ECO:0000313" key="1">
    <source>
        <dbReference type="EMBL" id="KAK1125048.1"/>
    </source>
</evidence>
<organism evidence="1 2">
    <name type="scientific">Melipona bicolor</name>
    <dbReference type="NCBI Taxonomy" id="60889"/>
    <lineage>
        <taxon>Eukaryota</taxon>
        <taxon>Metazoa</taxon>
        <taxon>Ecdysozoa</taxon>
        <taxon>Arthropoda</taxon>
        <taxon>Hexapoda</taxon>
        <taxon>Insecta</taxon>
        <taxon>Pterygota</taxon>
        <taxon>Neoptera</taxon>
        <taxon>Endopterygota</taxon>
        <taxon>Hymenoptera</taxon>
        <taxon>Apocrita</taxon>
        <taxon>Aculeata</taxon>
        <taxon>Apoidea</taxon>
        <taxon>Anthophila</taxon>
        <taxon>Apidae</taxon>
        <taxon>Melipona</taxon>
    </lineage>
</organism>